<dbReference type="RefSeq" id="XP_029348038.1">
    <property type="nucleotide sequence ID" value="XM_029492178.1"/>
</dbReference>
<dbReference type="GO" id="GO:0008270">
    <property type="term" value="F:zinc ion binding"/>
    <property type="evidence" value="ECO:0007669"/>
    <property type="project" value="UniProtKB-KW"/>
</dbReference>
<dbReference type="KEGG" id="api:115034755"/>
<dbReference type="InterPro" id="IPR012337">
    <property type="entry name" value="RNaseH-like_sf"/>
</dbReference>
<dbReference type="SUPFAM" id="SSF53098">
    <property type="entry name" value="Ribonuclease H-like"/>
    <property type="match status" value="1"/>
</dbReference>
<reference evidence="5" key="2">
    <citation type="submission" date="2022-06" db="UniProtKB">
        <authorList>
            <consortium name="EnsemblMetazoa"/>
        </authorList>
    </citation>
    <scope>IDENTIFICATION</scope>
</reference>
<accession>A0A8R2NTS8</accession>
<evidence type="ECO:0000256" key="3">
    <source>
        <dbReference type="ARBA" id="ARBA00022833"/>
    </source>
</evidence>
<dbReference type="OrthoDB" id="6630171at2759"/>
<evidence type="ECO:0000313" key="6">
    <source>
        <dbReference type="Proteomes" id="UP000007819"/>
    </source>
</evidence>
<dbReference type="GO" id="GO:0003677">
    <property type="term" value="F:DNA binding"/>
    <property type="evidence" value="ECO:0007669"/>
    <property type="project" value="InterPro"/>
</dbReference>
<keyword evidence="2" id="KW-0863">Zinc-finger</keyword>
<evidence type="ECO:0000259" key="4">
    <source>
        <dbReference type="Pfam" id="PF02892"/>
    </source>
</evidence>
<keyword evidence="6" id="KW-1185">Reference proteome</keyword>
<protein>
    <recommendedName>
        <fullName evidence="4">BED-type domain-containing protein</fullName>
    </recommendedName>
</protein>
<keyword evidence="3" id="KW-0862">Zinc</keyword>
<dbReference type="PANTHER" id="PTHR47501:SF5">
    <property type="entry name" value="HAT C-TERMINAL DIMERISATION DOMAIN-CONTAINING PROTEIN"/>
    <property type="match status" value="1"/>
</dbReference>
<dbReference type="Pfam" id="PF02892">
    <property type="entry name" value="zf-BED"/>
    <property type="match status" value="1"/>
</dbReference>
<organism evidence="5 6">
    <name type="scientific">Acyrthosiphon pisum</name>
    <name type="common">Pea aphid</name>
    <dbReference type="NCBI Taxonomy" id="7029"/>
    <lineage>
        <taxon>Eukaryota</taxon>
        <taxon>Metazoa</taxon>
        <taxon>Ecdysozoa</taxon>
        <taxon>Arthropoda</taxon>
        <taxon>Hexapoda</taxon>
        <taxon>Insecta</taxon>
        <taxon>Pterygota</taxon>
        <taxon>Neoptera</taxon>
        <taxon>Paraneoptera</taxon>
        <taxon>Hemiptera</taxon>
        <taxon>Sternorrhyncha</taxon>
        <taxon>Aphidomorpha</taxon>
        <taxon>Aphidoidea</taxon>
        <taxon>Aphididae</taxon>
        <taxon>Macrosiphini</taxon>
        <taxon>Acyrthosiphon</taxon>
    </lineage>
</organism>
<dbReference type="Proteomes" id="UP000007819">
    <property type="component" value="Unassembled WGS sequence"/>
</dbReference>
<dbReference type="InterPro" id="IPR003656">
    <property type="entry name" value="Znf_BED"/>
</dbReference>
<dbReference type="AlphaFoldDB" id="A0A8R2NTS8"/>
<evidence type="ECO:0000313" key="5">
    <source>
        <dbReference type="EnsemblMetazoa" id="XP_029348038.1"/>
    </source>
</evidence>
<reference evidence="6" key="1">
    <citation type="submission" date="2010-06" db="EMBL/GenBank/DDBJ databases">
        <authorList>
            <person name="Jiang H."/>
            <person name="Abraham K."/>
            <person name="Ali S."/>
            <person name="Alsbrooks S.L."/>
            <person name="Anim B.N."/>
            <person name="Anosike U.S."/>
            <person name="Attaway T."/>
            <person name="Bandaranaike D.P."/>
            <person name="Battles P.K."/>
            <person name="Bell S.N."/>
            <person name="Bell A.V."/>
            <person name="Beltran B."/>
            <person name="Bickham C."/>
            <person name="Bustamante Y."/>
            <person name="Caleb T."/>
            <person name="Canada A."/>
            <person name="Cardenas V."/>
            <person name="Carter K."/>
            <person name="Chacko J."/>
            <person name="Chandrabose M.N."/>
            <person name="Chavez D."/>
            <person name="Chavez A."/>
            <person name="Chen L."/>
            <person name="Chu H.-S."/>
            <person name="Claassen K.J."/>
            <person name="Cockrell R."/>
            <person name="Collins M."/>
            <person name="Cooper J.A."/>
            <person name="Cree A."/>
            <person name="Curry S.M."/>
            <person name="Da Y."/>
            <person name="Dao M.D."/>
            <person name="Das B."/>
            <person name="Davila M.-L."/>
            <person name="Davy-Carroll L."/>
            <person name="Denson S."/>
            <person name="Dinh H."/>
            <person name="Ebong V.E."/>
            <person name="Edwards J.R."/>
            <person name="Egan A."/>
            <person name="El-Daye J."/>
            <person name="Escobedo L."/>
            <person name="Fernandez S."/>
            <person name="Fernando P.R."/>
            <person name="Flagg N."/>
            <person name="Forbes L.D."/>
            <person name="Fowler R.G."/>
            <person name="Fu Q."/>
            <person name="Gabisi R.A."/>
            <person name="Ganer J."/>
            <person name="Garbino Pronczuk A."/>
            <person name="Garcia R.M."/>
            <person name="Garner T."/>
            <person name="Garrett T.E."/>
            <person name="Gonzalez D.A."/>
            <person name="Hamid H."/>
            <person name="Hawkins E.S."/>
            <person name="Hirani K."/>
            <person name="Hogues M.E."/>
            <person name="Hollins B."/>
            <person name="Hsiao C.-H."/>
            <person name="Jabil R."/>
            <person name="James M.L."/>
            <person name="Jhangiani S.N."/>
            <person name="Johnson B."/>
            <person name="Johnson Q."/>
            <person name="Joshi V."/>
            <person name="Kalu J.B."/>
            <person name="Kam C."/>
            <person name="Kashfia A."/>
            <person name="Keebler J."/>
            <person name="Kisamo H."/>
            <person name="Kovar C.L."/>
            <person name="Lago L.A."/>
            <person name="Lai C.-Y."/>
            <person name="Laidlaw J."/>
            <person name="Lara F."/>
            <person name="Le T.-K."/>
            <person name="Lee S.L."/>
            <person name="Legall F.H."/>
            <person name="Lemon S.J."/>
            <person name="Lewis L.R."/>
            <person name="Li B."/>
            <person name="Liu Y."/>
            <person name="Liu Y.-S."/>
            <person name="Lopez J."/>
            <person name="Lozado R.J."/>
            <person name="Lu J."/>
            <person name="Madu R.C."/>
            <person name="Maheshwari M."/>
            <person name="Maheshwari R."/>
            <person name="Malloy K."/>
            <person name="Martinez E."/>
            <person name="Mathew T."/>
            <person name="Mercado I.C."/>
            <person name="Mercado C."/>
            <person name="Meyer B."/>
            <person name="Montgomery K."/>
            <person name="Morgan M.B."/>
            <person name="Munidasa M."/>
            <person name="Nazareth L.V."/>
            <person name="Nelson J."/>
            <person name="Ng B.M."/>
            <person name="Nguyen N.B."/>
            <person name="Nguyen P.Q."/>
            <person name="Nguyen T."/>
            <person name="Obregon M."/>
            <person name="Okwuonu G.O."/>
            <person name="Onwere C.G."/>
            <person name="Orozco G."/>
            <person name="Parra A."/>
            <person name="Patel S."/>
            <person name="Patil S."/>
            <person name="Perez A."/>
            <person name="Perez Y."/>
            <person name="Pham C."/>
            <person name="Primus E.L."/>
            <person name="Pu L.-L."/>
            <person name="Puazo M."/>
            <person name="Qin X."/>
            <person name="Quiroz J.B."/>
            <person name="Reese J."/>
            <person name="Richards S."/>
            <person name="Rives C.M."/>
            <person name="Robberts R."/>
            <person name="Ruiz S.J."/>
            <person name="Ruiz M.J."/>
            <person name="Santibanez J."/>
            <person name="Schneider B.W."/>
            <person name="Sisson I."/>
            <person name="Smith M."/>
            <person name="Sodergren E."/>
            <person name="Song X.-Z."/>
            <person name="Song B.B."/>
            <person name="Summersgill H."/>
            <person name="Thelus R."/>
            <person name="Thornton R.D."/>
            <person name="Trejos Z.Y."/>
            <person name="Usmani K."/>
            <person name="Vattathil S."/>
            <person name="Villasana D."/>
            <person name="Walker D.L."/>
            <person name="Wang S."/>
            <person name="Wang K."/>
            <person name="White C.S."/>
            <person name="Williams A.C."/>
            <person name="Williamson J."/>
            <person name="Wilson K."/>
            <person name="Woghiren I.O."/>
            <person name="Woodworth J.R."/>
            <person name="Worley K.C."/>
            <person name="Wright R.A."/>
            <person name="Wu W."/>
            <person name="Young L."/>
            <person name="Zhang L."/>
            <person name="Zhang J."/>
            <person name="Zhu Y."/>
            <person name="Muzny D.M."/>
            <person name="Weinstock G."/>
            <person name="Gibbs R.A."/>
        </authorList>
    </citation>
    <scope>NUCLEOTIDE SEQUENCE [LARGE SCALE GENOMIC DNA]</scope>
    <source>
        <strain evidence="6">LSR1</strain>
    </source>
</reference>
<evidence type="ECO:0000256" key="1">
    <source>
        <dbReference type="ARBA" id="ARBA00022723"/>
    </source>
</evidence>
<dbReference type="PANTHER" id="PTHR47501">
    <property type="entry name" value="TRANSPOSASE-RELATED"/>
    <property type="match status" value="1"/>
</dbReference>
<name>A0A8R2NTS8_ACYPI</name>
<evidence type="ECO:0000256" key="2">
    <source>
        <dbReference type="ARBA" id="ARBA00022771"/>
    </source>
</evidence>
<keyword evidence="1" id="KW-0479">Metal-binding</keyword>
<feature type="domain" description="BED-type" evidence="4">
    <location>
        <begin position="48"/>
        <end position="81"/>
    </location>
</feature>
<proteinExistence type="predicted"/>
<dbReference type="EnsemblMetazoa" id="XM_029492178.1">
    <property type="protein sequence ID" value="XP_029348038.1"/>
    <property type="gene ID" value="LOC115034755"/>
</dbReference>
<dbReference type="GeneID" id="115034755"/>
<sequence>MTTTTSKSDEKMDETIETQCETLQLPWNTYNKHFKVLKIIEDKFSYMKYYVKCLHCVGPKTLSADTRSTSNLRKHLASQHKSIFDNIGNETIGKDSNIIKQDANLPSPNKKSKLMSGQLTLKESILDTMIQKLILNQCLPFSLVESDDFKLLIQEGYPTLKVISRPTLMKRFDNNVVDVLQNLKKEMSLVNHVTTTVDCWSIFKRSYIGITGHWINVSTLERVSCLLAIRRLEGKHSYDVLAKSMESVYTEFEINNKISYSTTDNGSNFVKSFKVYGQNDEDFLPVNSNLNSFVHQIIESEGETEILNEHVDEELDSENHMSEGVNMIPIIDILNSVENNSDNDLEYDHCYVLPKHHRCAAHTLNLVAIKDSESALNNYTYKKQSRATFAKLNGIFNKQNRSTQFVDTIKNTIGVYFKTPNVTRWNSLFDSVRFLLSHYKSAPPKFNSMCDEIKITRFNKNDIEFIEEYCAVMEPLAVSLDILQGDHNMYFGFLLPTITELLLKIENLKLKKMSYCNPLLIALHHGISRRFGELMHDKFLIIASISHPFFKTAWISNTEKKNEAISLLREAVISAHSNEQDNIDLNKSNNSSDEDKDVSTSFFTWSQKKSENVSVENELNEFFKKGPTKKLNVLNSMPTLKKVFIQYNTPLPSSAAVERVFSVGGAVLSKKRGKMNDDNFEKTMILKSNKDFWY</sequence>